<dbReference type="Pfam" id="PF08447">
    <property type="entry name" value="PAS_3"/>
    <property type="match status" value="1"/>
</dbReference>
<dbReference type="SUPFAM" id="SSF55785">
    <property type="entry name" value="PYP-like sensor domain (PAS domain)"/>
    <property type="match status" value="1"/>
</dbReference>
<feature type="region of interest" description="Disordered" evidence="1">
    <location>
        <begin position="1"/>
        <end position="29"/>
    </location>
</feature>
<sequence length="247" mass="27137">MSYRSRRVVPRAGEAADNSAVTQGGHVPPDDARILGRVIGAGRPQSVGSFRFWFGDQRWEWSDEVAVMHGYQPGSVQPTTDLLLSHKHPDDRAQVASTIARSVADSLPFSSRHRIIDTGGNVHDVIVVGDQMLDGEGRVVGSAGYYVDVTDALAEHRQEALDDSLPELYAARAVIEQAKGAIMLVYGVSAEAAFRVLTWRSQETNTKLRALAAQLMEELQSLADSAMPIRTHFDHLLLTVHERISDR</sequence>
<dbReference type="PROSITE" id="PS50921">
    <property type="entry name" value="ANTAR"/>
    <property type="match status" value="1"/>
</dbReference>
<dbReference type="Proteomes" id="UP000432464">
    <property type="component" value="Unassembled WGS sequence"/>
</dbReference>
<dbReference type="GO" id="GO:0003723">
    <property type="term" value="F:RNA binding"/>
    <property type="evidence" value="ECO:0007669"/>
    <property type="project" value="InterPro"/>
</dbReference>
<organism evidence="3 4">
    <name type="scientific">Nocardia aurantiaca</name>
    <dbReference type="NCBI Taxonomy" id="2675850"/>
    <lineage>
        <taxon>Bacteria</taxon>
        <taxon>Bacillati</taxon>
        <taxon>Actinomycetota</taxon>
        <taxon>Actinomycetes</taxon>
        <taxon>Mycobacteriales</taxon>
        <taxon>Nocardiaceae</taxon>
        <taxon>Nocardia</taxon>
    </lineage>
</organism>
<dbReference type="EMBL" id="WMBB01000011">
    <property type="protein sequence ID" value="MTE15732.1"/>
    <property type="molecule type" value="Genomic_DNA"/>
</dbReference>
<gene>
    <name evidence="3" type="ORF">GLP40_23545</name>
</gene>
<dbReference type="SMART" id="SM01012">
    <property type="entry name" value="ANTAR"/>
    <property type="match status" value="1"/>
</dbReference>
<reference evidence="3 4" key="1">
    <citation type="submission" date="2019-11" db="EMBL/GenBank/DDBJ databases">
        <title>Nocardia sp. nov. CT2-14 isolated from soil.</title>
        <authorList>
            <person name="Kanchanasin P."/>
            <person name="Tanasupawat S."/>
            <person name="Yuki M."/>
            <person name="Kudo T."/>
        </authorList>
    </citation>
    <scope>NUCLEOTIDE SEQUENCE [LARGE SCALE GENOMIC DNA]</scope>
    <source>
        <strain evidence="3 4">CT2-14</strain>
    </source>
</reference>
<proteinExistence type="predicted"/>
<evidence type="ECO:0000256" key="1">
    <source>
        <dbReference type="SAM" id="MobiDB-lite"/>
    </source>
</evidence>
<feature type="domain" description="ANTAR" evidence="2">
    <location>
        <begin position="155"/>
        <end position="216"/>
    </location>
</feature>
<evidence type="ECO:0000313" key="3">
    <source>
        <dbReference type="EMBL" id="MTE15732.1"/>
    </source>
</evidence>
<protein>
    <submittedName>
        <fullName evidence="3">ANTAR domain-containing protein</fullName>
    </submittedName>
</protein>
<evidence type="ECO:0000259" key="2">
    <source>
        <dbReference type="PROSITE" id="PS50921"/>
    </source>
</evidence>
<dbReference type="InterPro" id="IPR005561">
    <property type="entry name" value="ANTAR"/>
</dbReference>
<comment type="caution">
    <text evidence="3">The sequence shown here is derived from an EMBL/GenBank/DDBJ whole genome shotgun (WGS) entry which is preliminary data.</text>
</comment>
<dbReference type="Gene3D" id="1.10.10.10">
    <property type="entry name" value="Winged helix-like DNA-binding domain superfamily/Winged helix DNA-binding domain"/>
    <property type="match status" value="1"/>
</dbReference>
<dbReference type="InterPro" id="IPR035965">
    <property type="entry name" value="PAS-like_dom_sf"/>
</dbReference>
<dbReference type="Pfam" id="PF03861">
    <property type="entry name" value="ANTAR"/>
    <property type="match status" value="1"/>
</dbReference>
<accession>A0A6I3L0C4</accession>
<evidence type="ECO:0000313" key="4">
    <source>
        <dbReference type="Proteomes" id="UP000432464"/>
    </source>
</evidence>
<dbReference type="Gene3D" id="3.30.450.20">
    <property type="entry name" value="PAS domain"/>
    <property type="match status" value="1"/>
</dbReference>
<dbReference type="AlphaFoldDB" id="A0A6I3L0C4"/>
<keyword evidence="4" id="KW-1185">Reference proteome</keyword>
<name>A0A6I3L0C4_9NOCA</name>
<dbReference type="InterPro" id="IPR013655">
    <property type="entry name" value="PAS_fold_3"/>
</dbReference>
<dbReference type="InterPro" id="IPR036388">
    <property type="entry name" value="WH-like_DNA-bd_sf"/>
</dbReference>